<dbReference type="GO" id="GO:0046513">
    <property type="term" value="P:ceramide biosynthetic process"/>
    <property type="evidence" value="ECO:0007669"/>
    <property type="project" value="TreeGrafter"/>
</dbReference>
<evidence type="ECO:0000313" key="10">
    <source>
        <dbReference type="EMBL" id="KAG0250855.1"/>
    </source>
</evidence>
<comment type="similarity">
    <text evidence="2">Belongs to the alkaline ceramidase family.</text>
</comment>
<feature type="binding site" evidence="7">
    <location>
        <position position="27"/>
    </location>
    <ligand>
        <name>Ca(2+)</name>
        <dbReference type="ChEBI" id="CHEBI:29108"/>
    </ligand>
</feature>
<dbReference type="GO" id="GO:0016811">
    <property type="term" value="F:hydrolase activity, acting on carbon-nitrogen (but not peptide) bonds, in linear amides"/>
    <property type="evidence" value="ECO:0007669"/>
    <property type="project" value="InterPro"/>
</dbReference>
<feature type="binding site" evidence="8">
    <location>
        <position position="87"/>
    </location>
    <ligand>
        <name>Zn(2+)</name>
        <dbReference type="ChEBI" id="CHEBI:29105"/>
        <note>catalytic</note>
    </ligand>
</feature>
<dbReference type="Proteomes" id="UP000726737">
    <property type="component" value="Unassembled WGS sequence"/>
</dbReference>
<feature type="binding site" evidence="8">
    <location>
        <position position="220"/>
    </location>
    <ligand>
        <name>Zn(2+)</name>
        <dbReference type="ChEBI" id="CHEBI:29105"/>
        <note>catalytic</note>
    </ligand>
</feature>
<feature type="transmembrane region" description="Helical" evidence="9">
    <location>
        <begin position="175"/>
        <end position="196"/>
    </location>
</feature>
<evidence type="ECO:0000313" key="11">
    <source>
        <dbReference type="Proteomes" id="UP000726737"/>
    </source>
</evidence>
<dbReference type="AlphaFoldDB" id="A0A9P6TX06"/>
<evidence type="ECO:0000256" key="8">
    <source>
        <dbReference type="PIRSR" id="PIRSR608901-2"/>
    </source>
</evidence>
<keyword evidence="3 9" id="KW-0812">Transmembrane</keyword>
<comment type="cofactor">
    <cofactor evidence="8">
        <name>Zn(2+)</name>
        <dbReference type="ChEBI" id="CHEBI:29105"/>
    </cofactor>
</comment>
<keyword evidence="6 9" id="KW-0472">Membrane</keyword>
<protein>
    <submittedName>
        <fullName evidence="10">Alkaline ceramidase 3</fullName>
    </submittedName>
</protein>
<gene>
    <name evidence="10" type="primary">ACER3_5</name>
    <name evidence="10" type="ORF">BG011_008040</name>
</gene>
<feature type="transmembrane region" description="Helical" evidence="9">
    <location>
        <begin position="69"/>
        <end position="88"/>
    </location>
</feature>
<comment type="caution">
    <text evidence="10">The sequence shown here is derived from an EMBL/GenBank/DDBJ whole genome shotgun (WGS) entry which is preliminary data.</text>
</comment>
<feature type="transmembrane region" description="Helical" evidence="9">
    <location>
        <begin position="137"/>
        <end position="155"/>
    </location>
</feature>
<dbReference type="InterPro" id="IPR008901">
    <property type="entry name" value="ACER"/>
</dbReference>
<dbReference type="OrthoDB" id="187171at2759"/>
<dbReference type="GO" id="GO:0005789">
    <property type="term" value="C:endoplasmic reticulum membrane"/>
    <property type="evidence" value="ECO:0007669"/>
    <property type="project" value="TreeGrafter"/>
</dbReference>
<evidence type="ECO:0000256" key="6">
    <source>
        <dbReference type="ARBA" id="ARBA00023136"/>
    </source>
</evidence>
<keyword evidence="8" id="KW-0862">Zinc</keyword>
<feature type="binding site" evidence="7">
    <location>
        <position position="32"/>
    </location>
    <ligand>
        <name>Ca(2+)</name>
        <dbReference type="ChEBI" id="CHEBI:29108"/>
    </ligand>
</feature>
<evidence type="ECO:0000256" key="3">
    <source>
        <dbReference type="ARBA" id="ARBA00022692"/>
    </source>
</evidence>
<feature type="binding site" evidence="7">
    <location>
        <position position="41"/>
    </location>
    <ligand>
        <name>Ca(2+)</name>
        <dbReference type="ChEBI" id="CHEBI:29108"/>
    </ligand>
</feature>
<sequence length="273" mass="31416">MPPVVAASVSSAFDKIGFWSPNTASVDWCESNYVVSFYIAEFWNTISNIACFFAAAVGYYFFPGNERRFRLMFAAFGLVGLGSVLFHGTLRHKMQLLDELPMLYSATMIMFILVEAKHGPQGFTTFIFSTTGGQLQFYTFQSTYTALQFAMIYFLRVLHVQQRAIRGPNPDVSILIRRAFASALFAVTIWLIDLRLCEFVNGVGKKSILRWNPQLHAWWHVFSACALYHATMLIVYYHYDVQDMRPFVDVVYGGWIPVIRLHHVQRPKNKFLR</sequence>
<feature type="binding site" evidence="7">
    <location>
        <position position="28"/>
    </location>
    <ligand>
        <name>Ca(2+)</name>
        <dbReference type="ChEBI" id="CHEBI:29108"/>
    </ligand>
</feature>
<name>A0A9P6TX06_9FUNG</name>
<dbReference type="PANTHER" id="PTHR46187">
    <property type="entry name" value="ALKALINE CERAMIDASE 3"/>
    <property type="match status" value="1"/>
</dbReference>
<organism evidence="10 11">
    <name type="scientific">Mortierella polycephala</name>
    <dbReference type="NCBI Taxonomy" id="41804"/>
    <lineage>
        <taxon>Eukaryota</taxon>
        <taxon>Fungi</taxon>
        <taxon>Fungi incertae sedis</taxon>
        <taxon>Mucoromycota</taxon>
        <taxon>Mortierellomycotina</taxon>
        <taxon>Mortierellomycetes</taxon>
        <taxon>Mortierellales</taxon>
        <taxon>Mortierellaceae</taxon>
        <taxon>Mortierella</taxon>
    </lineage>
</organism>
<proteinExistence type="inferred from homology"/>
<evidence type="ECO:0000256" key="2">
    <source>
        <dbReference type="ARBA" id="ARBA00009780"/>
    </source>
</evidence>
<reference evidence="10" key="1">
    <citation type="journal article" date="2020" name="Fungal Divers.">
        <title>Resolving the Mortierellaceae phylogeny through synthesis of multi-gene phylogenetics and phylogenomics.</title>
        <authorList>
            <person name="Vandepol N."/>
            <person name="Liber J."/>
            <person name="Desiro A."/>
            <person name="Na H."/>
            <person name="Kennedy M."/>
            <person name="Barry K."/>
            <person name="Grigoriev I.V."/>
            <person name="Miller A.N."/>
            <person name="O'Donnell K."/>
            <person name="Stajich J.E."/>
            <person name="Bonito G."/>
        </authorList>
    </citation>
    <scope>NUCLEOTIDE SEQUENCE</scope>
    <source>
        <strain evidence="10">KOD948</strain>
    </source>
</reference>
<dbReference type="EMBL" id="JAAAJA010000642">
    <property type="protein sequence ID" value="KAG0250855.1"/>
    <property type="molecule type" value="Genomic_DNA"/>
</dbReference>
<keyword evidence="7" id="KW-0106">Calcium</keyword>
<keyword evidence="5 9" id="KW-1133">Transmembrane helix</keyword>
<keyword evidence="7" id="KW-0479">Metal-binding</keyword>
<dbReference type="GO" id="GO:0046872">
    <property type="term" value="F:metal ion binding"/>
    <property type="evidence" value="ECO:0007669"/>
    <property type="project" value="UniProtKB-KW"/>
</dbReference>
<feature type="binding site" evidence="8">
    <location>
        <position position="216"/>
    </location>
    <ligand>
        <name>Zn(2+)</name>
        <dbReference type="ChEBI" id="CHEBI:29105"/>
        <note>catalytic</note>
    </ligand>
</feature>
<evidence type="ECO:0000256" key="9">
    <source>
        <dbReference type="SAM" id="Phobius"/>
    </source>
</evidence>
<feature type="transmembrane region" description="Helical" evidence="9">
    <location>
        <begin position="42"/>
        <end position="62"/>
    </location>
</feature>
<feature type="transmembrane region" description="Helical" evidence="9">
    <location>
        <begin position="217"/>
        <end position="239"/>
    </location>
</feature>
<evidence type="ECO:0000256" key="4">
    <source>
        <dbReference type="ARBA" id="ARBA00022801"/>
    </source>
</evidence>
<comment type="subcellular location">
    <subcellularLocation>
        <location evidence="1">Membrane</location>
        <topology evidence="1">Multi-pass membrane protein</topology>
    </subcellularLocation>
</comment>
<dbReference type="PANTHER" id="PTHR46187:SF3">
    <property type="entry name" value="ALKALINE CERAMIDASE 3"/>
    <property type="match status" value="1"/>
</dbReference>
<feature type="binding site" evidence="7">
    <location>
        <position position="30"/>
    </location>
    <ligand>
        <name>Ca(2+)</name>
        <dbReference type="ChEBI" id="CHEBI:29108"/>
    </ligand>
</feature>
<evidence type="ECO:0000256" key="7">
    <source>
        <dbReference type="PIRSR" id="PIRSR608901-1"/>
    </source>
</evidence>
<dbReference type="GO" id="GO:0046514">
    <property type="term" value="P:ceramide catabolic process"/>
    <property type="evidence" value="ECO:0007669"/>
    <property type="project" value="TreeGrafter"/>
</dbReference>
<keyword evidence="4" id="KW-0378">Hydrolase</keyword>
<evidence type="ECO:0000256" key="5">
    <source>
        <dbReference type="ARBA" id="ARBA00022989"/>
    </source>
</evidence>
<evidence type="ECO:0000256" key="1">
    <source>
        <dbReference type="ARBA" id="ARBA00004141"/>
    </source>
</evidence>
<dbReference type="Pfam" id="PF05875">
    <property type="entry name" value="Ceramidase"/>
    <property type="match status" value="1"/>
</dbReference>
<accession>A0A9P6TX06</accession>
<keyword evidence="11" id="KW-1185">Reference proteome</keyword>